<dbReference type="OrthoDB" id="9810236at2"/>
<gene>
    <name evidence="13" type="ORF">SAMN05444373_101232</name>
</gene>
<accession>A0A1M6EIF2</accession>
<evidence type="ECO:0000256" key="3">
    <source>
        <dbReference type="ARBA" id="ARBA00022722"/>
    </source>
</evidence>
<dbReference type="GO" id="GO:0046872">
    <property type="term" value="F:metal ion binding"/>
    <property type="evidence" value="ECO:0007669"/>
    <property type="project" value="UniProtKB-KW"/>
</dbReference>
<dbReference type="GO" id="GO:0004518">
    <property type="term" value="F:nuclease activity"/>
    <property type="evidence" value="ECO:0007669"/>
    <property type="project" value="UniProtKB-KW"/>
</dbReference>
<dbReference type="PANTHER" id="PTHR47962">
    <property type="entry name" value="ATP-DEPENDENT HELICASE LHR-RELATED-RELATED"/>
    <property type="match status" value="1"/>
</dbReference>
<dbReference type="EMBL" id="FQZP01000012">
    <property type="protein sequence ID" value="SHI85221.1"/>
    <property type="molecule type" value="Genomic_DNA"/>
</dbReference>
<evidence type="ECO:0000313" key="13">
    <source>
        <dbReference type="EMBL" id="SHI85221.1"/>
    </source>
</evidence>
<evidence type="ECO:0000313" key="14">
    <source>
        <dbReference type="Proteomes" id="UP000324781"/>
    </source>
</evidence>
<evidence type="ECO:0000256" key="8">
    <source>
        <dbReference type="ARBA" id="ARBA00022840"/>
    </source>
</evidence>
<sequence length="802" mass="92380">MQYIAHFRETDKAIHELSVHLLDVAAKCDEYGSRIGIGKIARLAGVLHDMGKFSDEFQDYIRSKMNTPMQDNQEEPLSKIDHGKIGALYIFNKFHDSCSVSEKILSEILAMVISYHHGGLNDFITMDCQVPLLNRLKPENLDTQYYTCINRFFDIVCSEKDIDSLFSEACNELNNIMRKVKTERLSVSFTLHLLIKHLYSIVIDCDRLDTYLFMEGIEELPCLDTSDLWKNYLMRLEDKINELKAKPTNTILEERIKKLRLKVSDECADFAQRERGIYLLTVPTGGGKTFSSLRFALKHAIKHGMKKIIYVLPFTTIIEQNASEVRNVLNCADNLLEHHCNVIQTEHEKYKLLVQRWDCPIIFTTMVQFLNTFFESGTVSIRRFHQLDNSILIFDEIQALPIKCISLFNDTINYLNKICHCTIVLSSATQPNLSEVVRPIMISDSPNIISTPSKLFTEFKRMNVIPRLIEGGYTVDTVVDFVYNLKARYNSVLVILNTKKAAEKIYKVAEERNEGNINIYYLSTNLCPAHRKKVISEIKDKLKSNEHIICISTQLIEAGVDISFETVIRSLAGLDSVAQASGRGNRHGEGEIKETYIINVRDEVLKNLKEIELGQKHTRTILHEYSNNPEKFDNDLLSPAAILQYYKYYYSDSEISTQMDYYCKEINEKLYSILSGQKQKEMAYEDLTGKQYPFQLLHMFRTAADNFRVIDDNTRTVLVPYGEGRRIITDLLGSKSLSEKLECLKELQQYAVNIFESQFRLLEEKRAFVNSPIDGVLILKDGFYHSKLGVIEESNMELLLYE</sequence>
<keyword evidence="8" id="KW-0067">ATP-binding</keyword>
<dbReference type="InterPro" id="IPR027417">
    <property type="entry name" value="P-loop_NTPase"/>
</dbReference>
<proteinExistence type="inferred from homology"/>
<feature type="domain" description="HD Cas3-type" evidence="12">
    <location>
        <begin position="10"/>
        <end position="208"/>
    </location>
</feature>
<dbReference type="NCBIfam" id="TIGR01587">
    <property type="entry name" value="cas3_core"/>
    <property type="match status" value="1"/>
</dbReference>
<evidence type="ECO:0000259" key="12">
    <source>
        <dbReference type="PROSITE" id="PS51643"/>
    </source>
</evidence>
<name>A0A1M6EIF2_9FIRM</name>
<dbReference type="GO" id="GO:0005524">
    <property type="term" value="F:ATP binding"/>
    <property type="evidence" value="ECO:0007669"/>
    <property type="project" value="UniProtKB-KW"/>
</dbReference>
<dbReference type="InterPro" id="IPR011545">
    <property type="entry name" value="DEAD/DEAH_box_helicase_dom"/>
</dbReference>
<dbReference type="Pfam" id="PF00270">
    <property type="entry name" value="DEAD"/>
    <property type="match status" value="1"/>
</dbReference>
<dbReference type="SUPFAM" id="SSF109604">
    <property type="entry name" value="HD-domain/PDEase-like"/>
    <property type="match status" value="1"/>
</dbReference>
<dbReference type="PROSITE" id="PS51194">
    <property type="entry name" value="HELICASE_CTER"/>
    <property type="match status" value="1"/>
</dbReference>
<evidence type="ECO:0000256" key="6">
    <source>
        <dbReference type="ARBA" id="ARBA00022801"/>
    </source>
</evidence>
<feature type="domain" description="Helicase ATP-binding" evidence="10">
    <location>
        <begin position="269"/>
        <end position="448"/>
    </location>
</feature>
<dbReference type="InterPro" id="IPR006483">
    <property type="entry name" value="CRISPR-assoc_Cas3_HD"/>
</dbReference>
<dbReference type="GO" id="GO:0016887">
    <property type="term" value="F:ATP hydrolysis activity"/>
    <property type="evidence" value="ECO:0007669"/>
    <property type="project" value="TreeGrafter"/>
</dbReference>
<dbReference type="NCBIfam" id="TIGR01596">
    <property type="entry name" value="cas3_HD"/>
    <property type="match status" value="1"/>
</dbReference>
<dbReference type="SUPFAM" id="SSF52540">
    <property type="entry name" value="P-loop containing nucleoside triphosphate hydrolases"/>
    <property type="match status" value="1"/>
</dbReference>
<evidence type="ECO:0000256" key="1">
    <source>
        <dbReference type="ARBA" id="ARBA00006847"/>
    </source>
</evidence>
<dbReference type="Gene3D" id="3.40.50.300">
    <property type="entry name" value="P-loop containing nucleotide triphosphate hydrolases"/>
    <property type="match status" value="2"/>
</dbReference>
<dbReference type="SMART" id="SM00490">
    <property type="entry name" value="HELICc"/>
    <property type="match status" value="1"/>
</dbReference>
<evidence type="ECO:0000256" key="9">
    <source>
        <dbReference type="ARBA" id="ARBA00023118"/>
    </source>
</evidence>
<dbReference type="InterPro" id="IPR054712">
    <property type="entry name" value="Cas3-like_dom"/>
</dbReference>
<protein>
    <submittedName>
        <fullName evidence="13">CRISPR-associated helicase, Cas3 family</fullName>
    </submittedName>
</protein>
<evidence type="ECO:0000259" key="10">
    <source>
        <dbReference type="PROSITE" id="PS51192"/>
    </source>
</evidence>
<dbReference type="PROSITE" id="PS51643">
    <property type="entry name" value="HD_CAS3"/>
    <property type="match status" value="1"/>
</dbReference>
<keyword evidence="3" id="KW-0540">Nuclease</keyword>
<dbReference type="Pfam" id="PF18019">
    <property type="entry name" value="Cas3_HD"/>
    <property type="match status" value="1"/>
</dbReference>
<comment type="similarity">
    <text evidence="2">In the central section; belongs to the CRISPR-associated helicase Cas3 family.</text>
</comment>
<dbReference type="AlphaFoldDB" id="A0A1M6EIF2"/>
<keyword evidence="4" id="KW-0479">Metal-binding</keyword>
<evidence type="ECO:0000256" key="7">
    <source>
        <dbReference type="ARBA" id="ARBA00022806"/>
    </source>
</evidence>
<dbReference type="GO" id="GO:0004386">
    <property type="term" value="F:helicase activity"/>
    <property type="evidence" value="ECO:0007669"/>
    <property type="project" value="UniProtKB-KW"/>
</dbReference>
<dbReference type="GO" id="GO:0003677">
    <property type="term" value="F:DNA binding"/>
    <property type="evidence" value="ECO:0007669"/>
    <property type="project" value="TreeGrafter"/>
</dbReference>
<dbReference type="Pfam" id="PF22590">
    <property type="entry name" value="Cas3-like_C_2"/>
    <property type="match status" value="1"/>
</dbReference>
<dbReference type="PANTHER" id="PTHR47962:SF5">
    <property type="entry name" value="ATP-DEPENDENT HELICASE LHR-RELATED"/>
    <property type="match status" value="1"/>
</dbReference>
<dbReference type="InterPro" id="IPR001650">
    <property type="entry name" value="Helicase_C-like"/>
</dbReference>
<evidence type="ECO:0000259" key="11">
    <source>
        <dbReference type="PROSITE" id="PS51194"/>
    </source>
</evidence>
<dbReference type="InterPro" id="IPR038257">
    <property type="entry name" value="CRISPR-assoc_Cas3_HD_sf"/>
</dbReference>
<dbReference type="CDD" id="cd17930">
    <property type="entry name" value="DEXHc_cas3"/>
    <property type="match status" value="1"/>
</dbReference>
<evidence type="ECO:0000256" key="5">
    <source>
        <dbReference type="ARBA" id="ARBA00022741"/>
    </source>
</evidence>
<keyword evidence="5" id="KW-0547">Nucleotide-binding</keyword>
<dbReference type="SMART" id="SM00487">
    <property type="entry name" value="DEXDc"/>
    <property type="match status" value="1"/>
</dbReference>
<dbReference type="GO" id="GO:0051607">
    <property type="term" value="P:defense response to virus"/>
    <property type="evidence" value="ECO:0007669"/>
    <property type="project" value="UniProtKB-KW"/>
</dbReference>
<keyword evidence="14" id="KW-1185">Reference proteome</keyword>
<keyword evidence="6" id="KW-0378">Hydrolase</keyword>
<reference evidence="13 14" key="1">
    <citation type="submission" date="2016-11" db="EMBL/GenBank/DDBJ databases">
        <authorList>
            <person name="Varghese N."/>
            <person name="Submissions S."/>
        </authorList>
    </citation>
    <scope>NUCLEOTIDE SEQUENCE [LARGE SCALE GENOMIC DNA]</scope>
    <source>
        <strain evidence="13 14">DSM 19027</strain>
    </source>
</reference>
<dbReference type="CDD" id="cd09641">
    <property type="entry name" value="Cas3''_I"/>
    <property type="match status" value="1"/>
</dbReference>
<keyword evidence="9" id="KW-0051">Antiviral defense</keyword>
<dbReference type="Proteomes" id="UP000324781">
    <property type="component" value="Unassembled WGS sequence"/>
</dbReference>
<dbReference type="InterPro" id="IPR014001">
    <property type="entry name" value="Helicase_ATP-bd"/>
</dbReference>
<keyword evidence="7" id="KW-0347">Helicase</keyword>
<dbReference type="InterPro" id="IPR052511">
    <property type="entry name" value="ATP-dep_Helicase"/>
</dbReference>
<evidence type="ECO:0000256" key="2">
    <source>
        <dbReference type="ARBA" id="ARBA00009046"/>
    </source>
</evidence>
<comment type="similarity">
    <text evidence="1">In the N-terminal section; belongs to the CRISPR-associated nuclease Cas3-HD family.</text>
</comment>
<evidence type="ECO:0000256" key="4">
    <source>
        <dbReference type="ARBA" id="ARBA00022723"/>
    </source>
</evidence>
<feature type="domain" description="Helicase C-terminal" evidence="11">
    <location>
        <begin position="477"/>
        <end position="633"/>
    </location>
</feature>
<dbReference type="PROSITE" id="PS51192">
    <property type="entry name" value="HELICASE_ATP_BIND_1"/>
    <property type="match status" value="1"/>
</dbReference>
<dbReference type="RefSeq" id="WP_149678297.1">
    <property type="nucleotide sequence ID" value="NZ_FQZP01000012.1"/>
</dbReference>
<organism evidence="13 14">
    <name type="scientific">Thermoclostridium caenicola</name>
    <dbReference type="NCBI Taxonomy" id="659425"/>
    <lineage>
        <taxon>Bacteria</taxon>
        <taxon>Bacillati</taxon>
        <taxon>Bacillota</taxon>
        <taxon>Clostridia</taxon>
        <taxon>Eubacteriales</taxon>
        <taxon>Oscillospiraceae</taxon>
        <taxon>Thermoclostridium</taxon>
    </lineage>
</organism>
<dbReference type="Gene3D" id="1.10.3210.30">
    <property type="match status" value="1"/>
</dbReference>
<dbReference type="InterPro" id="IPR006474">
    <property type="entry name" value="Helicase_Cas3_CRISPR-ass_core"/>
</dbReference>